<comment type="caution">
    <text evidence="2">The sequence shown here is derived from an EMBL/GenBank/DDBJ whole genome shotgun (WGS) entry which is preliminary data.</text>
</comment>
<dbReference type="EMBL" id="BSPK01000037">
    <property type="protein sequence ID" value="GLS64445.1"/>
    <property type="molecule type" value="Genomic_DNA"/>
</dbReference>
<sequence>MIGLIGLMLVTYIAAARYRAIEARAAAQIARAEAGAEGAVNLAILDLLADLPKGESMGARFGSGGRPRLCALEDGTILAVAVANESGKVDLNGATPDLVAALIRGVAPEARAAVRSLLRLREAAQNAKDQAQTQQNQTPQAQAGQLQAGQVRQSQESRETPAFRSAVELARVPGVDRALFETLLPMVTTHTGSPGLNAQVAATATLLAVTGARSRAEAERANAAFFLAQAPGRVFLIRGEAVTRTGARVAREAVVEFTPGPPVAYSIREWREGGPQAPLAPAGSGGGAPC</sequence>
<evidence type="ECO:0000256" key="1">
    <source>
        <dbReference type="SAM" id="MobiDB-lite"/>
    </source>
</evidence>
<evidence type="ECO:0000313" key="5">
    <source>
        <dbReference type="Proteomes" id="UP001156856"/>
    </source>
</evidence>
<evidence type="ECO:0000313" key="2">
    <source>
        <dbReference type="EMBL" id="GEP07577.1"/>
    </source>
</evidence>
<protein>
    <recommendedName>
        <fullName evidence="6">General secretion pathway protein GspK</fullName>
    </recommendedName>
</protein>
<reference evidence="2 4" key="3">
    <citation type="submission" date="2019-07" db="EMBL/GenBank/DDBJ databases">
        <title>Whole genome shotgun sequence of Methylobacterium oxalidis NBRC 107715.</title>
        <authorList>
            <person name="Hosoyama A."/>
            <person name="Uohara A."/>
            <person name="Ohji S."/>
            <person name="Ichikawa N."/>
        </authorList>
    </citation>
    <scope>NUCLEOTIDE SEQUENCE [LARGE SCALE GENOMIC DNA]</scope>
    <source>
        <strain evidence="2 4">NBRC 107715</strain>
    </source>
</reference>
<reference evidence="3" key="4">
    <citation type="submission" date="2023-01" db="EMBL/GenBank/DDBJ databases">
        <title>Draft genome sequence of Methylobacterium oxalidis strain NBRC 107715.</title>
        <authorList>
            <person name="Sun Q."/>
            <person name="Mori K."/>
        </authorList>
    </citation>
    <scope>NUCLEOTIDE SEQUENCE</scope>
    <source>
        <strain evidence="3">NBRC 107715</strain>
    </source>
</reference>
<evidence type="ECO:0000313" key="4">
    <source>
        <dbReference type="Proteomes" id="UP000321960"/>
    </source>
</evidence>
<gene>
    <name evidence="3" type="ORF">GCM10007888_28260</name>
    <name evidence="2" type="ORF">MOX02_56150</name>
</gene>
<dbReference type="Proteomes" id="UP001156856">
    <property type="component" value="Unassembled WGS sequence"/>
</dbReference>
<feature type="region of interest" description="Disordered" evidence="1">
    <location>
        <begin position="125"/>
        <end position="164"/>
    </location>
</feature>
<proteinExistence type="predicted"/>
<dbReference type="AlphaFoldDB" id="A0A512JCC4"/>
<keyword evidence="5" id="KW-1185">Reference proteome</keyword>
<evidence type="ECO:0000313" key="3">
    <source>
        <dbReference type="EMBL" id="GLS64445.1"/>
    </source>
</evidence>
<reference evidence="5" key="2">
    <citation type="journal article" date="2019" name="Int. J. Syst. Evol. Microbiol.">
        <title>The Global Catalogue of Microorganisms (GCM) 10K type strain sequencing project: providing services to taxonomists for standard genome sequencing and annotation.</title>
        <authorList>
            <consortium name="The Broad Institute Genomics Platform"/>
            <consortium name="The Broad Institute Genome Sequencing Center for Infectious Disease"/>
            <person name="Wu L."/>
            <person name="Ma J."/>
        </authorList>
    </citation>
    <scope>NUCLEOTIDE SEQUENCE [LARGE SCALE GENOMIC DNA]</scope>
    <source>
        <strain evidence="5">NBRC 107715</strain>
    </source>
</reference>
<evidence type="ECO:0008006" key="6">
    <source>
        <dbReference type="Google" id="ProtNLM"/>
    </source>
</evidence>
<feature type="compositionally biased region" description="Low complexity" evidence="1">
    <location>
        <begin position="125"/>
        <end position="150"/>
    </location>
</feature>
<organism evidence="2 4">
    <name type="scientific">Methylobacterium oxalidis</name>
    <dbReference type="NCBI Taxonomy" id="944322"/>
    <lineage>
        <taxon>Bacteria</taxon>
        <taxon>Pseudomonadati</taxon>
        <taxon>Pseudomonadota</taxon>
        <taxon>Alphaproteobacteria</taxon>
        <taxon>Hyphomicrobiales</taxon>
        <taxon>Methylobacteriaceae</taxon>
        <taxon>Methylobacterium</taxon>
    </lineage>
</organism>
<accession>A0A512JCC4</accession>
<dbReference type="Proteomes" id="UP000321960">
    <property type="component" value="Unassembled WGS sequence"/>
</dbReference>
<dbReference type="EMBL" id="BJZU01000164">
    <property type="protein sequence ID" value="GEP07577.1"/>
    <property type="molecule type" value="Genomic_DNA"/>
</dbReference>
<reference evidence="3" key="1">
    <citation type="journal article" date="2014" name="Int. J. Syst. Evol. Microbiol.">
        <title>Complete genome of a new Firmicutes species belonging to the dominant human colonic microbiota ('Ruminococcus bicirculans') reveals two chromosomes and a selective capacity to utilize plant glucans.</title>
        <authorList>
            <consortium name="NISC Comparative Sequencing Program"/>
            <person name="Wegmann U."/>
            <person name="Louis P."/>
            <person name="Goesmann A."/>
            <person name="Henrissat B."/>
            <person name="Duncan S.H."/>
            <person name="Flint H.J."/>
        </authorList>
    </citation>
    <scope>NUCLEOTIDE SEQUENCE</scope>
    <source>
        <strain evidence="3">NBRC 107715</strain>
    </source>
</reference>
<name>A0A512JCC4_9HYPH</name>